<keyword evidence="3" id="KW-0238">DNA-binding</keyword>
<dbReference type="EMBL" id="CP154792">
    <property type="protein sequence ID" value="XAN14084.1"/>
    <property type="molecule type" value="Genomic_DNA"/>
</dbReference>
<dbReference type="RefSeq" id="WP_209166695.1">
    <property type="nucleotide sequence ID" value="NZ_CP154792.1"/>
</dbReference>
<evidence type="ECO:0000256" key="4">
    <source>
        <dbReference type="ARBA" id="ARBA00023163"/>
    </source>
</evidence>
<protein>
    <submittedName>
        <fullName evidence="6">LysR family transcriptional regulator</fullName>
    </submittedName>
</protein>
<dbReference type="PANTHER" id="PTHR30118">
    <property type="entry name" value="HTH-TYPE TRANSCRIPTIONAL REGULATOR LEUO-RELATED"/>
    <property type="match status" value="1"/>
</dbReference>
<evidence type="ECO:0000256" key="3">
    <source>
        <dbReference type="ARBA" id="ARBA00023125"/>
    </source>
</evidence>
<keyword evidence="4" id="KW-0804">Transcription</keyword>
<accession>A0ABZ3G0K1</accession>
<dbReference type="PRINTS" id="PR00039">
    <property type="entry name" value="HTHLYSR"/>
</dbReference>
<evidence type="ECO:0000313" key="6">
    <source>
        <dbReference type="EMBL" id="XAN14084.1"/>
    </source>
</evidence>
<dbReference type="Gene3D" id="1.10.10.10">
    <property type="entry name" value="Winged helix-like DNA-binding domain superfamily/Winged helix DNA-binding domain"/>
    <property type="match status" value="1"/>
</dbReference>
<keyword evidence="2" id="KW-0805">Transcription regulation</keyword>
<dbReference type="Gene3D" id="3.40.190.10">
    <property type="entry name" value="Periplasmic binding protein-like II"/>
    <property type="match status" value="2"/>
</dbReference>
<dbReference type="Proteomes" id="UP001446337">
    <property type="component" value="Chromosome"/>
</dbReference>
<dbReference type="Pfam" id="PF03466">
    <property type="entry name" value="LysR_substrate"/>
    <property type="match status" value="1"/>
</dbReference>
<evidence type="ECO:0000256" key="1">
    <source>
        <dbReference type="ARBA" id="ARBA00009437"/>
    </source>
</evidence>
<sequence>MNIKNFDLNLLRVFVVVYRLRSVSHAANAIGLTQPAMSNALRRLREQCNDPLFTRSGRTMEPTTLAHTLFAPLEAALAGIETCFAHVADFRPDSSNRTFRLLMSDVGEMVVLPRLMLALSSVAPGVSIEASRLPHAEYAPALRSGEADLAIGNIGFLNTGFYQQHLFDDRYLCIARKGHPGLKGKLTLARYLSVGHVVSTAGSTDTLVEEVLLGRKQQRDIKLTVTHYHRCAAIVMQSDLIATVPGNAVVGMDGLETHELPFRMPQARVRQFWHRRAHTDAAHKWLRQLIAQLILDGRSRPRAHVAGPRAQHHAR</sequence>
<dbReference type="SUPFAM" id="SSF46785">
    <property type="entry name" value="Winged helix' DNA-binding domain"/>
    <property type="match status" value="1"/>
</dbReference>
<gene>
    <name evidence="6" type="ORF">AAIK43_22190</name>
</gene>
<evidence type="ECO:0000313" key="7">
    <source>
        <dbReference type="Proteomes" id="UP001446337"/>
    </source>
</evidence>
<organism evidence="6 7">
    <name type="scientific">Achromobacter denitrificans</name>
    <name type="common">Alcaligenes denitrificans</name>
    <dbReference type="NCBI Taxonomy" id="32002"/>
    <lineage>
        <taxon>Bacteria</taxon>
        <taxon>Pseudomonadati</taxon>
        <taxon>Pseudomonadota</taxon>
        <taxon>Betaproteobacteria</taxon>
        <taxon>Burkholderiales</taxon>
        <taxon>Alcaligenaceae</taxon>
        <taxon>Achromobacter</taxon>
    </lineage>
</organism>
<dbReference type="InterPro" id="IPR005119">
    <property type="entry name" value="LysR_subst-bd"/>
</dbReference>
<feature type="domain" description="HTH lysR-type" evidence="5">
    <location>
        <begin position="6"/>
        <end position="63"/>
    </location>
</feature>
<comment type="similarity">
    <text evidence="1">Belongs to the LysR transcriptional regulatory family.</text>
</comment>
<name>A0ABZ3G0K1_ACHDE</name>
<dbReference type="InterPro" id="IPR050389">
    <property type="entry name" value="LysR-type_TF"/>
</dbReference>
<dbReference type="CDD" id="cd08459">
    <property type="entry name" value="PBP2_DntR_NahR_LinR_like"/>
    <property type="match status" value="1"/>
</dbReference>
<dbReference type="SUPFAM" id="SSF53850">
    <property type="entry name" value="Periplasmic binding protein-like II"/>
    <property type="match status" value="1"/>
</dbReference>
<dbReference type="InterPro" id="IPR000847">
    <property type="entry name" value="LysR_HTH_N"/>
</dbReference>
<reference evidence="6 7" key="1">
    <citation type="submission" date="2024-05" db="EMBL/GenBank/DDBJ databases">
        <title>Achromobacter denitrificans. BP1, complete genome.</title>
        <authorList>
            <person name="Zhang B."/>
        </authorList>
    </citation>
    <scope>NUCLEOTIDE SEQUENCE [LARGE SCALE GENOMIC DNA]</scope>
    <source>
        <strain evidence="6 7">BP1</strain>
    </source>
</reference>
<dbReference type="Pfam" id="PF00126">
    <property type="entry name" value="HTH_1"/>
    <property type="match status" value="1"/>
</dbReference>
<evidence type="ECO:0000256" key="2">
    <source>
        <dbReference type="ARBA" id="ARBA00023015"/>
    </source>
</evidence>
<evidence type="ECO:0000259" key="5">
    <source>
        <dbReference type="PROSITE" id="PS50931"/>
    </source>
</evidence>
<dbReference type="PANTHER" id="PTHR30118:SF15">
    <property type="entry name" value="TRANSCRIPTIONAL REGULATORY PROTEIN"/>
    <property type="match status" value="1"/>
</dbReference>
<dbReference type="InterPro" id="IPR036390">
    <property type="entry name" value="WH_DNA-bd_sf"/>
</dbReference>
<keyword evidence="7" id="KW-1185">Reference proteome</keyword>
<dbReference type="PROSITE" id="PS50931">
    <property type="entry name" value="HTH_LYSR"/>
    <property type="match status" value="1"/>
</dbReference>
<dbReference type="InterPro" id="IPR036388">
    <property type="entry name" value="WH-like_DNA-bd_sf"/>
</dbReference>
<proteinExistence type="inferred from homology"/>